<comment type="caution">
    <text evidence="6">The sequence shown here is derived from an EMBL/GenBank/DDBJ whole genome shotgun (WGS) entry which is preliminary data.</text>
</comment>
<organism evidence="6 7">
    <name type="scientific">Nonomuraea roseola</name>
    <dbReference type="NCBI Taxonomy" id="46179"/>
    <lineage>
        <taxon>Bacteria</taxon>
        <taxon>Bacillati</taxon>
        <taxon>Actinomycetota</taxon>
        <taxon>Actinomycetes</taxon>
        <taxon>Streptosporangiales</taxon>
        <taxon>Streptosporangiaceae</taxon>
        <taxon>Nonomuraea</taxon>
    </lineage>
</organism>
<sequence length="359" mass="38650">MTWLGDALGRIADDMPDRDLGARAIEIHQRRRRNLISLTAAAVVVVTVLAATVGVRALLGPPQETAVPVSPPEQTTIRVGVVPSAASAPLYLANAKGYFEQEGLTVEPQVLVSVAHAMPLVSRGDLDLGQTDYYMTFVAAERGIPLKIVGSLYQAQPGTTGLVVRARSAIRSVADLKGKKIGVPYLGSIEAFALQATLERAGLGMSDVKLVETPLPELITGMEKGRFAAALLVEPFVTQGVAERRTRLLADPMTGNFAGLHTAGWMATDDWVRRNPATLAAFRRALAKAHRLIASDPGQVEAILPYYIRTTKPTAVKIKQGAYPATPDMRELRRLADLAREKKWLKSPLDPQDVVVPSG</sequence>
<dbReference type="SMART" id="SM00062">
    <property type="entry name" value="PBPb"/>
    <property type="match status" value="1"/>
</dbReference>
<protein>
    <submittedName>
        <fullName evidence="6">ABC transporter substrate-binding protein</fullName>
    </submittedName>
</protein>
<feature type="transmembrane region" description="Helical" evidence="4">
    <location>
        <begin position="35"/>
        <end position="59"/>
    </location>
</feature>
<gene>
    <name evidence="6" type="ORF">ACFFRN_14280</name>
</gene>
<feature type="domain" description="Solute-binding protein family 3/N-terminal" evidence="5">
    <location>
        <begin position="76"/>
        <end position="302"/>
    </location>
</feature>
<keyword evidence="7" id="KW-1185">Reference proteome</keyword>
<keyword evidence="4" id="KW-0812">Transmembrane</keyword>
<proteinExistence type="inferred from homology"/>
<accession>A0ABV5PYL6</accession>
<dbReference type="InterPro" id="IPR015168">
    <property type="entry name" value="SsuA/THI5"/>
</dbReference>
<comment type="similarity">
    <text evidence="2">Belongs to the bacterial solute-binding protein SsuA/TauA family.</text>
</comment>
<comment type="subcellular location">
    <subcellularLocation>
        <location evidence="1">Periplasm</location>
    </subcellularLocation>
</comment>
<evidence type="ECO:0000259" key="5">
    <source>
        <dbReference type="SMART" id="SM00062"/>
    </source>
</evidence>
<dbReference type="Pfam" id="PF09084">
    <property type="entry name" value="NMT1"/>
    <property type="match status" value="1"/>
</dbReference>
<keyword evidence="4" id="KW-0472">Membrane</keyword>
<keyword evidence="3" id="KW-0732">Signal</keyword>
<evidence type="ECO:0000256" key="3">
    <source>
        <dbReference type="ARBA" id="ARBA00022729"/>
    </source>
</evidence>
<dbReference type="Gene3D" id="3.40.190.10">
    <property type="entry name" value="Periplasmic binding protein-like II"/>
    <property type="match status" value="2"/>
</dbReference>
<dbReference type="SUPFAM" id="SSF53850">
    <property type="entry name" value="Periplasmic binding protein-like II"/>
    <property type="match status" value="1"/>
</dbReference>
<dbReference type="Proteomes" id="UP001589646">
    <property type="component" value="Unassembled WGS sequence"/>
</dbReference>
<keyword evidence="4" id="KW-1133">Transmembrane helix</keyword>
<dbReference type="EMBL" id="JBHMCE010000004">
    <property type="protein sequence ID" value="MFB9527783.1"/>
    <property type="molecule type" value="Genomic_DNA"/>
</dbReference>
<reference evidence="6 7" key="1">
    <citation type="submission" date="2024-09" db="EMBL/GenBank/DDBJ databases">
        <authorList>
            <person name="Sun Q."/>
            <person name="Mori K."/>
        </authorList>
    </citation>
    <scope>NUCLEOTIDE SEQUENCE [LARGE SCALE GENOMIC DNA]</scope>
    <source>
        <strain evidence="6 7">JCM 3323</strain>
    </source>
</reference>
<evidence type="ECO:0000256" key="1">
    <source>
        <dbReference type="ARBA" id="ARBA00004418"/>
    </source>
</evidence>
<dbReference type="InterPro" id="IPR001638">
    <property type="entry name" value="Solute-binding_3/MltF_N"/>
</dbReference>
<name>A0ABV5PYL6_9ACTN</name>
<dbReference type="PANTHER" id="PTHR30024">
    <property type="entry name" value="ALIPHATIC SULFONATES-BINDING PROTEIN-RELATED"/>
    <property type="match status" value="1"/>
</dbReference>
<evidence type="ECO:0000313" key="6">
    <source>
        <dbReference type="EMBL" id="MFB9527783.1"/>
    </source>
</evidence>
<dbReference type="RefSeq" id="WP_346126906.1">
    <property type="nucleotide sequence ID" value="NZ_BAAAXC010000015.1"/>
</dbReference>
<dbReference type="PANTHER" id="PTHR30024:SF47">
    <property type="entry name" value="TAURINE-BINDING PERIPLASMIC PROTEIN"/>
    <property type="match status" value="1"/>
</dbReference>
<evidence type="ECO:0000256" key="2">
    <source>
        <dbReference type="ARBA" id="ARBA00010742"/>
    </source>
</evidence>
<evidence type="ECO:0000256" key="4">
    <source>
        <dbReference type="SAM" id="Phobius"/>
    </source>
</evidence>
<evidence type="ECO:0000313" key="7">
    <source>
        <dbReference type="Proteomes" id="UP001589646"/>
    </source>
</evidence>